<dbReference type="Proteomes" id="UP001501459">
    <property type="component" value="Unassembled WGS sequence"/>
</dbReference>
<reference evidence="1 2" key="1">
    <citation type="journal article" date="2019" name="Int. J. Syst. Evol. Microbiol.">
        <title>The Global Catalogue of Microorganisms (GCM) 10K type strain sequencing project: providing services to taxonomists for standard genome sequencing and annotation.</title>
        <authorList>
            <consortium name="The Broad Institute Genomics Platform"/>
            <consortium name="The Broad Institute Genome Sequencing Center for Infectious Disease"/>
            <person name="Wu L."/>
            <person name="Ma J."/>
        </authorList>
    </citation>
    <scope>NUCLEOTIDE SEQUENCE [LARGE SCALE GENOMIC DNA]</scope>
    <source>
        <strain evidence="1 2">JCM 12149</strain>
    </source>
</reference>
<dbReference type="EMBL" id="BAAADM010000001">
    <property type="protein sequence ID" value="GAA0427809.1"/>
    <property type="molecule type" value="Genomic_DNA"/>
</dbReference>
<protein>
    <recommendedName>
        <fullName evidence="3">PD-(D/E)XK nuclease superfamily protein</fullName>
    </recommendedName>
</protein>
<dbReference type="Pfam" id="PF14281">
    <property type="entry name" value="PDDEXK_4"/>
    <property type="match status" value="1"/>
</dbReference>
<evidence type="ECO:0008006" key="3">
    <source>
        <dbReference type="Google" id="ProtNLM"/>
    </source>
</evidence>
<proteinExistence type="predicted"/>
<sequence>MENLEQQVEDIEPALPEMTFLSSLGQTYNENLISDYLACLLDPYRNGNGWEPLERVFRAVTCAEMPDTQHVTITREYGLQEDRRLDILLRMDDCILAIENKVQSHESFKQTELYCQDLHQLFRYAQVSYYFAFLTPSGDKAGCSAFQPLSYQKLIDKLKQVDVTQADMRSRMLYFDFIDHVEGYIVSEKKKQQEMSDIYLQHFETIDELEAKYTKHLGNILNRLEASLQTYWPNDKWRYNFSSGRHYQQIRYNKWPGNPDIHIEFHLHREWLKENKIPVFIDIEGQGAPAMRERCRSMLEKREDKLLTDCMKWRDLDRNLALLKKEYRLEKNIMIKEQEVAEEFAGIVWSDFKDVVSAVFETAMKEAPAESSPLRNN</sequence>
<evidence type="ECO:0000313" key="2">
    <source>
        <dbReference type="Proteomes" id="UP001501459"/>
    </source>
</evidence>
<dbReference type="InterPro" id="IPR029470">
    <property type="entry name" value="PDDEXK_4"/>
</dbReference>
<organism evidence="1 2">
    <name type="scientific">Lentibacillus halophilus</name>
    <dbReference type="NCBI Taxonomy" id="295065"/>
    <lineage>
        <taxon>Bacteria</taxon>
        <taxon>Bacillati</taxon>
        <taxon>Bacillota</taxon>
        <taxon>Bacilli</taxon>
        <taxon>Bacillales</taxon>
        <taxon>Bacillaceae</taxon>
        <taxon>Lentibacillus</taxon>
    </lineage>
</organism>
<accession>A0ABN0Z0Z7</accession>
<name>A0ABN0Z0Z7_9BACI</name>
<gene>
    <name evidence="1" type="ORF">GCM10008983_00070</name>
</gene>
<evidence type="ECO:0000313" key="1">
    <source>
        <dbReference type="EMBL" id="GAA0427809.1"/>
    </source>
</evidence>
<dbReference type="RefSeq" id="WP_343750345.1">
    <property type="nucleotide sequence ID" value="NZ_BAAADM010000001.1"/>
</dbReference>
<keyword evidence="2" id="KW-1185">Reference proteome</keyword>
<comment type="caution">
    <text evidence="1">The sequence shown here is derived from an EMBL/GenBank/DDBJ whole genome shotgun (WGS) entry which is preliminary data.</text>
</comment>